<evidence type="ECO:0000259" key="1">
    <source>
        <dbReference type="Pfam" id="PF04389"/>
    </source>
</evidence>
<feature type="domain" description="Peptidase M28" evidence="1">
    <location>
        <begin position="223"/>
        <end position="405"/>
    </location>
</feature>
<dbReference type="PANTHER" id="PTHR12147">
    <property type="entry name" value="METALLOPEPTIDASE M28 FAMILY MEMBER"/>
    <property type="match status" value="1"/>
</dbReference>
<dbReference type="RefSeq" id="WP_082419509.1">
    <property type="nucleotide sequence ID" value="NZ_CP013011.1"/>
</dbReference>
<keyword evidence="5" id="KW-1185">Reference proteome</keyword>
<accession>A0A0P0N4D4</accession>
<dbReference type="PANTHER" id="PTHR12147:SF26">
    <property type="entry name" value="PEPTIDASE M28 DOMAIN-CONTAINING PROTEIN"/>
    <property type="match status" value="1"/>
</dbReference>
<reference evidence="3 5" key="2">
    <citation type="submission" date="2017-05" db="EMBL/GenBank/DDBJ databases">
        <title>The draft genome of the hyperthermophilic archaeon 'Pyrodictium delaneyi strain Hulk', an iron and nitrate reducer, reveals the capacity for sulfate reduction.</title>
        <authorList>
            <person name="Demey L.M."/>
            <person name="Miller C."/>
            <person name="Manzella M."/>
            <person name="Reguera G."/>
            <person name="Kashefi K."/>
        </authorList>
    </citation>
    <scope>NUCLEOTIDE SEQUENCE [LARGE SCALE GENOMIC DNA]</scope>
    <source>
        <strain evidence="3 5">Hulk</strain>
    </source>
</reference>
<evidence type="ECO:0000313" key="3">
    <source>
        <dbReference type="EMBL" id="OWJ55715.1"/>
    </source>
</evidence>
<name>A0A0P0N4D4_9CREN</name>
<dbReference type="AlphaFoldDB" id="A0A0P0N4D4"/>
<dbReference type="GO" id="GO:0006508">
    <property type="term" value="P:proteolysis"/>
    <property type="evidence" value="ECO:0007669"/>
    <property type="project" value="InterPro"/>
</dbReference>
<dbReference type="InterPro" id="IPR007484">
    <property type="entry name" value="Peptidase_M28"/>
</dbReference>
<dbReference type="OrthoDB" id="18376at2157"/>
<organism evidence="2 4">
    <name type="scientific">Pyrodictium delaneyi</name>
    <dbReference type="NCBI Taxonomy" id="1273541"/>
    <lineage>
        <taxon>Archaea</taxon>
        <taxon>Thermoproteota</taxon>
        <taxon>Thermoprotei</taxon>
        <taxon>Desulfurococcales</taxon>
        <taxon>Pyrodictiaceae</taxon>
        <taxon>Pyrodictium</taxon>
    </lineage>
</organism>
<reference evidence="2 4" key="1">
    <citation type="submission" date="2015-10" db="EMBL/GenBank/DDBJ databases">
        <title>Complete genome sequence of hyperthermophilic archaeon Pyrodictium delaneyi Su06.</title>
        <authorList>
            <person name="Jung J.-H."/>
            <person name="Lin J."/>
            <person name="Holden J.F."/>
            <person name="Park C.-S."/>
        </authorList>
    </citation>
    <scope>NUCLEOTIDE SEQUENCE [LARGE SCALE GENOMIC DNA]</scope>
    <source>
        <strain evidence="2 4">Su06</strain>
    </source>
</reference>
<evidence type="ECO:0000313" key="2">
    <source>
        <dbReference type="EMBL" id="ALL01206.1"/>
    </source>
</evidence>
<dbReference type="Proteomes" id="UP000196694">
    <property type="component" value="Unassembled WGS sequence"/>
</dbReference>
<dbReference type="GO" id="GO:0008235">
    <property type="term" value="F:metalloexopeptidase activity"/>
    <property type="evidence" value="ECO:0007669"/>
    <property type="project" value="InterPro"/>
</dbReference>
<dbReference type="STRING" id="1273541.Pyrde_1158"/>
<dbReference type="Pfam" id="PF04389">
    <property type="entry name" value="Peptidase_M28"/>
    <property type="match status" value="1"/>
</dbReference>
<dbReference type="GeneID" id="26099494"/>
<dbReference type="KEGG" id="pdl:Pyrde_1158"/>
<evidence type="ECO:0000313" key="4">
    <source>
        <dbReference type="Proteomes" id="UP000058613"/>
    </source>
</evidence>
<dbReference type="PATRIC" id="fig|1273541.4.peg.1242"/>
<dbReference type="Proteomes" id="UP000058613">
    <property type="component" value="Chromosome"/>
</dbReference>
<proteinExistence type="predicted"/>
<dbReference type="EMBL" id="NCQP01000001">
    <property type="protein sequence ID" value="OWJ55715.1"/>
    <property type="molecule type" value="Genomic_DNA"/>
</dbReference>
<evidence type="ECO:0000313" key="5">
    <source>
        <dbReference type="Proteomes" id="UP000196694"/>
    </source>
</evidence>
<dbReference type="Gene3D" id="3.40.630.10">
    <property type="entry name" value="Zn peptidases"/>
    <property type="match status" value="1"/>
</dbReference>
<dbReference type="InterPro" id="IPR045175">
    <property type="entry name" value="M28_fam"/>
</dbReference>
<gene>
    <name evidence="3" type="ORF">Pdsh_02765</name>
    <name evidence="2" type="ORF">Pyrde_1158</name>
</gene>
<sequence>MGALQQILQETSGVVDGLRAFELISLLSRFHRVQGSNEVTVAGEHVAHMLEELGVEASLENFRGPLGLYEHWGFWEPRGWRLYSAVLERKRSDGAWETIASTRETYLVAVVHSPPGIVEGEARLVGSPENYGGEQIPVVSSLAWEAYYKLVEAGAEAVIAFHEGPGVRYWGLYPPFFQEPPSVPAVSIEYGKALKLNRERIRVRVDAEYHTFPETPVLLARVGNEGDPAVLLVAHLCHPRPGAHDNASGVAALVEIMVALKAMEERLKENGISVIGVAAPEWTGLAAAFTQGLVDADNLLAALSIDMVGAKLDVVGGVLQLVGSPPPLISLLDPVLDAALSSSVEGPYAGLREYEWGSDHDVAIGMGIPGSLVNEWPDRFYHSSLDTPDNLSPWRLVAIARAVASAIVVLGERLDKVLEAAKASTSAYVYRASVSDALAEGSALEAARKLAEYSRAYLESIRRVLRGGEAEQLWSRDIDVAIRPPITRTFLYLRGGEAGKKILGLDERERGGIKAMMTIAAATGSMEIAKLYYQMKTGKPSREELVELAKRVLTAEHN</sequence>
<dbReference type="SUPFAM" id="SSF53187">
    <property type="entry name" value="Zn-dependent exopeptidases"/>
    <property type="match status" value="1"/>
</dbReference>
<dbReference type="EMBL" id="CP013011">
    <property type="protein sequence ID" value="ALL01206.1"/>
    <property type="molecule type" value="Genomic_DNA"/>
</dbReference>
<protein>
    <submittedName>
        <fullName evidence="2">Peptidase family M28</fullName>
    </submittedName>
</protein>